<dbReference type="SUPFAM" id="SSF53901">
    <property type="entry name" value="Thiolase-like"/>
    <property type="match status" value="1"/>
</dbReference>
<evidence type="ECO:0000313" key="11">
    <source>
        <dbReference type="Proteomes" id="UP000315017"/>
    </source>
</evidence>
<dbReference type="KEGG" id="aagg:ETAA8_54220"/>
<dbReference type="Pfam" id="PF08545">
    <property type="entry name" value="ACP_syn_III"/>
    <property type="match status" value="1"/>
</dbReference>
<evidence type="ECO:0000256" key="2">
    <source>
        <dbReference type="ARBA" id="ARBA00008642"/>
    </source>
</evidence>
<dbReference type="Gene3D" id="3.40.47.10">
    <property type="match status" value="1"/>
</dbReference>
<feature type="domain" description="Beta-ketoacyl-[acyl-carrier-protein] synthase III N-terminal" evidence="9">
    <location>
        <begin position="109"/>
        <end position="186"/>
    </location>
</feature>
<keyword evidence="4 10" id="KW-0808">Transferase</keyword>
<dbReference type="Pfam" id="PF08541">
    <property type="entry name" value="ACP_syn_III_C"/>
    <property type="match status" value="1"/>
</dbReference>
<keyword evidence="10" id="KW-0012">Acyltransferase</keyword>
<dbReference type="EMBL" id="CP036274">
    <property type="protein sequence ID" value="QDU30302.1"/>
    <property type="molecule type" value="Genomic_DNA"/>
</dbReference>
<dbReference type="GO" id="GO:0033818">
    <property type="term" value="F:beta-ketoacyl-acyl-carrier-protein synthase III activity"/>
    <property type="evidence" value="ECO:0007669"/>
    <property type="project" value="UniProtKB-EC"/>
</dbReference>
<reference evidence="10 11" key="1">
    <citation type="submission" date="2019-02" db="EMBL/GenBank/DDBJ databases">
        <title>Deep-cultivation of Planctomycetes and their phenomic and genomic characterization uncovers novel biology.</title>
        <authorList>
            <person name="Wiegand S."/>
            <person name="Jogler M."/>
            <person name="Boedeker C."/>
            <person name="Pinto D."/>
            <person name="Vollmers J."/>
            <person name="Rivas-Marin E."/>
            <person name="Kohn T."/>
            <person name="Peeters S.H."/>
            <person name="Heuer A."/>
            <person name="Rast P."/>
            <person name="Oberbeckmann S."/>
            <person name="Bunk B."/>
            <person name="Jeske O."/>
            <person name="Meyerdierks A."/>
            <person name="Storesund J.E."/>
            <person name="Kallscheuer N."/>
            <person name="Luecker S."/>
            <person name="Lage O.M."/>
            <person name="Pohl T."/>
            <person name="Merkel B.J."/>
            <person name="Hornburger P."/>
            <person name="Mueller R.-W."/>
            <person name="Bruemmer F."/>
            <person name="Labrenz M."/>
            <person name="Spormann A.M."/>
            <person name="Op den Camp H."/>
            <person name="Overmann J."/>
            <person name="Amann R."/>
            <person name="Jetten M.S.M."/>
            <person name="Mascher T."/>
            <person name="Medema M.H."/>
            <person name="Devos D.P."/>
            <person name="Kaster A.-K."/>
            <person name="Ovreas L."/>
            <person name="Rohde M."/>
            <person name="Galperin M.Y."/>
            <person name="Jogler C."/>
        </authorList>
    </citation>
    <scope>NUCLEOTIDE SEQUENCE [LARGE SCALE GENOMIC DNA]</scope>
    <source>
        <strain evidence="10 11">ETA_A8</strain>
    </source>
</reference>
<evidence type="ECO:0000256" key="7">
    <source>
        <dbReference type="ARBA" id="ARBA00023160"/>
    </source>
</evidence>
<keyword evidence="5" id="KW-0276">Fatty acid metabolism</keyword>
<gene>
    <name evidence="10" type="primary">fabH_3</name>
    <name evidence="10" type="ORF">ETAA8_54220</name>
</gene>
<accession>A0A517YJA6</accession>
<sequence length="337" mass="37107">MKYAAVGPIAIHLPERVETNAQLKAAYPNWDMDTIFEKTGIAARHIAAPDECASDLAVKACQKLFAENDIDPKSIDFVLLCTQTPDYPLPTTACLVQDRLGLRTNIGALDFNLGCSGFVYGLSLADGLIRGGSIKRVLLITAETYSKYIHEGDRSLRTIFGDAAAATLVEAASEPSLTAFQFGTDGTGADTLLVTRGGNRPASDCIKPRHRQRWESALYMDGPSLINFTVSAVPQLVDDILQAANLKEPAIDLYLFHQATRKMLDQLRERLNIPAERMPMAMEQCGNTVSSTLPILIDSLRRSGKLNRQMRNMLIGFGVGWSWAGCVWQDRWRKDAT</sequence>
<evidence type="ECO:0000256" key="1">
    <source>
        <dbReference type="ARBA" id="ARBA00005189"/>
    </source>
</evidence>
<comment type="pathway">
    <text evidence="1">Lipid metabolism.</text>
</comment>
<evidence type="ECO:0000313" key="10">
    <source>
        <dbReference type="EMBL" id="QDU30302.1"/>
    </source>
</evidence>
<dbReference type="EC" id="2.3.1.180" evidence="10"/>
<dbReference type="PANTHER" id="PTHR43091">
    <property type="entry name" value="3-OXOACYL-[ACYL-CARRIER-PROTEIN] SYNTHASE"/>
    <property type="match status" value="1"/>
</dbReference>
<feature type="domain" description="Beta-ketoacyl-[acyl-carrier-protein] synthase III C-terminal" evidence="8">
    <location>
        <begin position="241"/>
        <end position="329"/>
    </location>
</feature>
<dbReference type="GO" id="GO:0004315">
    <property type="term" value="F:3-oxoacyl-[acyl-carrier-protein] synthase activity"/>
    <property type="evidence" value="ECO:0007669"/>
    <property type="project" value="InterPro"/>
</dbReference>
<organism evidence="10 11">
    <name type="scientific">Anatilimnocola aggregata</name>
    <dbReference type="NCBI Taxonomy" id="2528021"/>
    <lineage>
        <taxon>Bacteria</taxon>
        <taxon>Pseudomonadati</taxon>
        <taxon>Planctomycetota</taxon>
        <taxon>Planctomycetia</taxon>
        <taxon>Pirellulales</taxon>
        <taxon>Pirellulaceae</taxon>
        <taxon>Anatilimnocola</taxon>
    </lineage>
</organism>
<dbReference type="InterPro" id="IPR016039">
    <property type="entry name" value="Thiolase-like"/>
</dbReference>
<protein>
    <submittedName>
        <fullName evidence="10">3-oxoacyl-[acyl-carrier-protein] synthase 3</fullName>
        <ecNumber evidence="10">2.3.1.180</ecNumber>
    </submittedName>
</protein>
<dbReference type="InterPro" id="IPR013751">
    <property type="entry name" value="ACP_syn_III_N"/>
</dbReference>
<evidence type="ECO:0000256" key="6">
    <source>
        <dbReference type="ARBA" id="ARBA00023098"/>
    </source>
</evidence>
<comment type="similarity">
    <text evidence="2">Belongs to the thiolase-like superfamily. FabH family.</text>
</comment>
<keyword evidence="6" id="KW-0443">Lipid metabolism</keyword>
<evidence type="ECO:0000259" key="9">
    <source>
        <dbReference type="Pfam" id="PF08545"/>
    </source>
</evidence>
<keyword evidence="11" id="KW-1185">Reference proteome</keyword>
<keyword evidence="7" id="KW-0275">Fatty acid biosynthesis</keyword>
<dbReference type="Proteomes" id="UP000315017">
    <property type="component" value="Chromosome"/>
</dbReference>
<dbReference type="AlphaFoldDB" id="A0A517YJA6"/>
<dbReference type="OrthoDB" id="9815506at2"/>
<proteinExistence type="inferred from homology"/>
<dbReference type="RefSeq" id="WP_145095534.1">
    <property type="nucleotide sequence ID" value="NZ_CP036274.1"/>
</dbReference>
<dbReference type="CDD" id="cd00830">
    <property type="entry name" value="KAS_III"/>
    <property type="match status" value="1"/>
</dbReference>
<name>A0A517YJA6_9BACT</name>
<dbReference type="GO" id="GO:0006633">
    <property type="term" value="P:fatty acid biosynthetic process"/>
    <property type="evidence" value="ECO:0007669"/>
    <property type="project" value="UniProtKB-KW"/>
</dbReference>
<evidence type="ECO:0000256" key="5">
    <source>
        <dbReference type="ARBA" id="ARBA00022832"/>
    </source>
</evidence>
<keyword evidence="3" id="KW-0444">Lipid biosynthesis</keyword>
<dbReference type="PANTHER" id="PTHR43091:SF1">
    <property type="entry name" value="BETA-KETOACYL-[ACYL-CARRIER-PROTEIN] SYNTHASE III, CHLOROPLASTIC"/>
    <property type="match status" value="1"/>
</dbReference>
<dbReference type="NCBIfam" id="NF006829">
    <property type="entry name" value="PRK09352.1"/>
    <property type="match status" value="1"/>
</dbReference>
<evidence type="ECO:0000256" key="3">
    <source>
        <dbReference type="ARBA" id="ARBA00022516"/>
    </source>
</evidence>
<dbReference type="InterPro" id="IPR013747">
    <property type="entry name" value="ACP_syn_III_C"/>
</dbReference>
<evidence type="ECO:0000259" key="8">
    <source>
        <dbReference type="Pfam" id="PF08541"/>
    </source>
</evidence>
<evidence type="ECO:0000256" key="4">
    <source>
        <dbReference type="ARBA" id="ARBA00022679"/>
    </source>
</evidence>